<evidence type="ECO:0000313" key="7">
    <source>
        <dbReference type="Proteomes" id="UP000744438"/>
    </source>
</evidence>
<organism evidence="6 7">
    <name type="scientific">SAR86 cluster bacterium</name>
    <dbReference type="NCBI Taxonomy" id="2030880"/>
    <lineage>
        <taxon>Bacteria</taxon>
        <taxon>Pseudomonadati</taxon>
        <taxon>Pseudomonadota</taxon>
        <taxon>Gammaproteobacteria</taxon>
        <taxon>SAR86 cluster</taxon>
    </lineage>
</organism>
<keyword evidence="4" id="KW-0804">Transcription</keyword>
<dbReference type="GO" id="GO:0019344">
    <property type="term" value="P:cysteine biosynthetic process"/>
    <property type="evidence" value="ECO:0007669"/>
    <property type="project" value="TreeGrafter"/>
</dbReference>
<evidence type="ECO:0000313" key="6">
    <source>
        <dbReference type="EMBL" id="MBL6811703.1"/>
    </source>
</evidence>
<dbReference type="Pfam" id="PF00126">
    <property type="entry name" value="HTH_1"/>
    <property type="match status" value="1"/>
</dbReference>
<comment type="caution">
    <text evidence="6">The sequence shown here is derived from an EMBL/GenBank/DDBJ whole genome shotgun (WGS) entry which is preliminary data.</text>
</comment>
<dbReference type="InterPro" id="IPR005119">
    <property type="entry name" value="LysR_subst-bd"/>
</dbReference>
<dbReference type="InterPro" id="IPR036390">
    <property type="entry name" value="WH_DNA-bd_sf"/>
</dbReference>
<dbReference type="EMBL" id="JADHQC010000009">
    <property type="protein sequence ID" value="MBL6811703.1"/>
    <property type="molecule type" value="Genomic_DNA"/>
</dbReference>
<accession>A0A937I458</accession>
<gene>
    <name evidence="6" type="primary">cysB</name>
    <name evidence="6" type="ORF">ISQ63_02330</name>
</gene>
<dbReference type="Proteomes" id="UP000744438">
    <property type="component" value="Unassembled WGS sequence"/>
</dbReference>
<evidence type="ECO:0000256" key="4">
    <source>
        <dbReference type="ARBA" id="ARBA00023163"/>
    </source>
</evidence>
<evidence type="ECO:0000256" key="3">
    <source>
        <dbReference type="ARBA" id="ARBA00023125"/>
    </source>
</evidence>
<dbReference type="CDD" id="cd08413">
    <property type="entry name" value="PBP2_CysB_like"/>
    <property type="match status" value="1"/>
</dbReference>
<protein>
    <submittedName>
        <fullName evidence="6">HTH-type transcriptional regulator CysB</fullName>
    </submittedName>
</protein>
<name>A0A937I458_9GAMM</name>
<dbReference type="GO" id="GO:0000976">
    <property type="term" value="F:transcription cis-regulatory region binding"/>
    <property type="evidence" value="ECO:0007669"/>
    <property type="project" value="TreeGrafter"/>
</dbReference>
<keyword evidence="3" id="KW-0238">DNA-binding</keyword>
<dbReference type="Pfam" id="PF03466">
    <property type="entry name" value="LysR_substrate"/>
    <property type="match status" value="1"/>
</dbReference>
<dbReference type="SUPFAM" id="SSF46785">
    <property type="entry name" value="Winged helix' DNA-binding domain"/>
    <property type="match status" value="1"/>
</dbReference>
<dbReference type="NCBIfam" id="NF009326">
    <property type="entry name" value="PRK12681.1"/>
    <property type="match status" value="1"/>
</dbReference>
<proteinExistence type="inferred from homology"/>
<keyword evidence="2" id="KW-0805">Transcription regulation</keyword>
<dbReference type="PRINTS" id="PR00039">
    <property type="entry name" value="HTHLYSR"/>
</dbReference>
<feature type="domain" description="HTH lysR-type" evidence="5">
    <location>
        <begin position="1"/>
        <end position="59"/>
    </location>
</feature>
<dbReference type="SUPFAM" id="SSF53850">
    <property type="entry name" value="Periplasmic binding protein-like II"/>
    <property type="match status" value="1"/>
</dbReference>
<dbReference type="PANTHER" id="PTHR30126">
    <property type="entry name" value="HTH-TYPE TRANSCRIPTIONAL REGULATOR"/>
    <property type="match status" value="1"/>
</dbReference>
<dbReference type="AlphaFoldDB" id="A0A937I458"/>
<reference evidence="6" key="1">
    <citation type="submission" date="2020-10" db="EMBL/GenBank/DDBJ databases">
        <title>Microbiome of the Black Sea water column analyzed by genome centric metagenomics.</title>
        <authorList>
            <person name="Cabello-Yeves P.J."/>
            <person name="Callieri C."/>
            <person name="Picazo A."/>
            <person name="Mehrshad M."/>
            <person name="Haro-Moreno J.M."/>
            <person name="Roda-Garcia J."/>
            <person name="Dzembekova N."/>
            <person name="Slabakova V."/>
            <person name="Slabakova N."/>
            <person name="Moncheva S."/>
            <person name="Rodriguez-Valera F."/>
        </authorList>
    </citation>
    <scope>NUCLEOTIDE SEQUENCE</scope>
    <source>
        <strain evidence="6">BS307-5m-G49</strain>
    </source>
</reference>
<dbReference type="NCBIfam" id="NF009327">
    <property type="entry name" value="PRK12684.1"/>
    <property type="match status" value="1"/>
</dbReference>
<dbReference type="PROSITE" id="PS50931">
    <property type="entry name" value="HTH_LYSR"/>
    <property type="match status" value="1"/>
</dbReference>
<dbReference type="GO" id="GO:0003700">
    <property type="term" value="F:DNA-binding transcription factor activity"/>
    <property type="evidence" value="ECO:0007669"/>
    <property type="project" value="InterPro"/>
</dbReference>
<dbReference type="Gene3D" id="3.40.190.10">
    <property type="entry name" value="Periplasmic binding protein-like II"/>
    <property type="match status" value="2"/>
</dbReference>
<evidence type="ECO:0000259" key="5">
    <source>
        <dbReference type="PROSITE" id="PS50931"/>
    </source>
</evidence>
<evidence type="ECO:0000256" key="1">
    <source>
        <dbReference type="ARBA" id="ARBA00009437"/>
    </source>
</evidence>
<dbReference type="PANTHER" id="PTHR30126:SF6">
    <property type="entry name" value="HTH-TYPE TRANSCRIPTIONAL REGULATOR CYSB-RELATED"/>
    <property type="match status" value="1"/>
</dbReference>
<dbReference type="InterPro" id="IPR036388">
    <property type="entry name" value="WH-like_DNA-bd_sf"/>
</dbReference>
<dbReference type="InterPro" id="IPR037423">
    <property type="entry name" value="CysB_PBP2"/>
</dbReference>
<dbReference type="InterPro" id="IPR000847">
    <property type="entry name" value="LysR_HTH_N"/>
</dbReference>
<dbReference type="Gene3D" id="1.10.10.10">
    <property type="entry name" value="Winged helix-like DNA-binding domain superfamily/Winged helix DNA-binding domain"/>
    <property type="match status" value="1"/>
</dbReference>
<sequence length="324" mass="36617">MKFQQLVYVREVARSNLNVSKASKTLFTSQPGISKQIKLLEEELDVELFERSGKHLVAVTPVGERILEQIEEILALVDGIKHAATEFSDEEYGTLSIATTHTQAKFTLPKVVDKFVKRYPNVHFQMHQCTPDESVEMASKGEVDIALWTETTEKGENLVKMPCYKWSRSIIVPKGHPLASIPKIKLKDLSQYPIVTYVFGFTGSNDLDRAFFERGLRANVVFTATDADVIKTYVKMGTGVGIIASMAFNEEEDKDLISIPANHLFDSGTTFMGFRRGTYLRSHLFEFINMFAPHLTKKIVAKACATKSKKDLDKVFENIKLIRR</sequence>
<evidence type="ECO:0000256" key="2">
    <source>
        <dbReference type="ARBA" id="ARBA00023015"/>
    </source>
</evidence>
<comment type="similarity">
    <text evidence="1">Belongs to the LysR transcriptional regulatory family.</text>
</comment>